<keyword evidence="2" id="KW-0472">Membrane</keyword>
<reference evidence="3 4" key="1">
    <citation type="submission" date="2017-06" db="EMBL/GenBank/DDBJ databases">
        <title>A platform for efficient transgenesis in Macrostomum lignano, a flatworm model organism for stem cell research.</title>
        <authorList>
            <person name="Berezikov E."/>
        </authorList>
    </citation>
    <scope>NUCLEOTIDE SEQUENCE [LARGE SCALE GENOMIC DNA]</scope>
    <source>
        <strain evidence="3">DV1</strain>
        <tissue evidence="3">Whole organism</tissue>
    </source>
</reference>
<feature type="transmembrane region" description="Helical" evidence="2">
    <location>
        <begin position="324"/>
        <end position="341"/>
    </location>
</feature>
<dbReference type="InterPro" id="IPR052954">
    <property type="entry name" value="GPCR-Ligand_Int"/>
</dbReference>
<dbReference type="PANTHER" id="PTHR46641">
    <property type="entry name" value="FMRFAMIDE RECEPTOR-RELATED"/>
    <property type="match status" value="1"/>
</dbReference>
<evidence type="ECO:0008006" key="5">
    <source>
        <dbReference type="Google" id="ProtNLM"/>
    </source>
</evidence>
<feature type="transmembrane region" description="Helical" evidence="2">
    <location>
        <begin position="450"/>
        <end position="470"/>
    </location>
</feature>
<feature type="transmembrane region" description="Helical" evidence="2">
    <location>
        <begin position="285"/>
        <end position="312"/>
    </location>
</feature>
<dbReference type="Gene3D" id="1.20.1070.10">
    <property type="entry name" value="Rhodopsin 7-helix transmembrane proteins"/>
    <property type="match status" value="1"/>
</dbReference>
<feature type="transmembrane region" description="Helical" evidence="2">
    <location>
        <begin position="212"/>
        <end position="234"/>
    </location>
</feature>
<feature type="transmembrane region" description="Helical" evidence="2">
    <location>
        <begin position="384"/>
        <end position="400"/>
    </location>
</feature>
<proteinExistence type="predicted"/>
<organism evidence="3 4">
    <name type="scientific">Macrostomum lignano</name>
    <dbReference type="NCBI Taxonomy" id="282301"/>
    <lineage>
        <taxon>Eukaryota</taxon>
        <taxon>Metazoa</taxon>
        <taxon>Spiralia</taxon>
        <taxon>Lophotrochozoa</taxon>
        <taxon>Platyhelminthes</taxon>
        <taxon>Rhabditophora</taxon>
        <taxon>Macrostomorpha</taxon>
        <taxon>Macrostomida</taxon>
        <taxon>Macrostomidae</taxon>
        <taxon>Macrostomum</taxon>
    </lineage>
</organism>
<evidence type="ECO:0000256" key="2">
    <source>
        <dbReference type="SAM" id="Phobius"/>
    </source>
</evidence>
<dbReference type="SUPFAM" id="SSF81321">
    <property type="entry name" value="Family A G protein-coupled receptor-like"/>
    <property type="match status" value="1"/>
</dbReference>
<evidence type="ECO:0000313" key="4">
    <source>
        <dbReference type="Proteomes" id="UP000215902"/>
    </source>
</evidence>
<keyword evidence="4" id="KW-1185">Reference proteome</keyword>
<keyword evidence="2" id="KW-1133">Transmembrane helix</keyword>
<feature type="region of interest" description="Disordered" evidence="1">
    <location>
        <begin position="535"/>
        <end position="583"/>
    </location>
</feature>
<feature type="compositionally biased region" description="Polar residues" evidence="1">
    <location>
        <begin position="564"/>
        <end position="583"/>
    </location>
</feature>
<feature type="compositionally biased region" description="Basic and acidic residues" evidence="1">
    <location>
        <begin position="646"/>
        <end position="669"/>
    </location>
</feature>
<gene>
    <name evidence="3" type="ORF">BOX15_Mlig021951g2</name>
</gene>
<dbReference type="OrthoDB" id="10011262at2759"/>
<comment type="caution">
    <text evidence="3">The sequence shown here is derived from an EMBL/GenBank/DDBJ whole genome shotgun (WGS) entry which is preliminary data.</text>
</comment>
<sequence length="710" mass="76077">MPTPKVTMSDFTNENYDNLTDEQKEAGKRLFSGYLKFCRTGIVPRIYSKACADYLSLESTTVPSTTIQQPSTTATAYTTASSLVTSATNTAFTQAAAAAVSQPEGSSAGTSTAASTVAAAATTVAANLASSGANFTTAAYSANGPSAAGGGSGVNLDCLHSINACIDSQLRASAATTSAPEFATAQPAGAGVLCYDAYMCSSDRTAALGHQLLGPFGLVLCLAALFSQLVFLALFRFRSVRSATSLYLSAMCLFDACACLLLGLLPVTHFLPGDAAVQRQVYHNFTVYLASIGQPLLEWVDLVSMYLLIVLFVQHRCGLNKIKFVLPTVSSLAGALLLYSMPKMFRYWFHSDSQGRRALRLTQLGADSTFQKIEDQLLKVPIELFIPYLTIGGFTCFRLYKRLDKYMVSKNTSRNRGGGSGEGNARAASSRRSQALSDDRKRDRTLRQEAVNADIVAMIGGLVFVCRFPNLVFHIVRSHGPAARTQLELLFYVVSNFLFVVCLLLKPVVYLGRGAHYRRLVRLFLVSVCGGGGGASGGGGTTASGSGQTINRSRPDGMDDKGPCSSSAIPLSTLPADSSPLTNVNTQQTLLGVSQSATEMADIDESRGPLLARAAASTEQPLDEDSRPRSPPVVVSVPENFDNDDNERRQQEGEEAEKQPDGSDNKEDDFNVAQYHRLRHQHGHLHRREHNSASASSDNPAFASLDETSC</sequence>
<accession>A0A267EYP4</accession>
<feature type="region of interest" description="Disordered" evidence="1">
    <location>
        <begin position="413"/>
        <end position="443"/>
    </location>
</feature>
<feature type="compositionally biased region" description="Basic residues" evidence="1">
    <location>
        <begin position="676"/>
        <end position="689"/>
    </location>
</feature>
<dbReference type="PANTHER" id="PTHR46641:SF2">
    <property type="entry name" value="FMRFAMIDE RECEPTOR"/>
    <property type="match status" value="1"/>
</dbReference>
<feature type="transmembrane region" description="Helical" evidence="2">
    <location>
        <begin position="246"/>
        <end position="265"/>
    </location>
</feature>
<dbReference type="EMBL" id="NIVC01001548">
    <property type="protein sequence ID" value="PAA66606.1"/>
    <property type="molecule type" value="Genomic_DNA"/>
</dbReference>
<evidence type="ECO:0000256" key="1">
    <source>
        <dbReference type="SAM" id="MobiDB-lite"/>
    </source>
</evidence>
<dbReference type="AlphaFoldDB" id="A0A267EYP4"/>
<evidence type="ECO:0000313" key="3">
    <source>
        <dbReference type="EMBL" id="PAA66606.1"/>
    </source>
</evidence>
<dbReference type="Proteomes" id="UP000215902">
    <property type="component" value="Unassembled WGS sequence"/>
</dbReference>
<feature type="compositionally biased region" description="Low complexity" evidence="1">
    <location>
        <begin position="423"/>
        <end position="433"/>
    </location>
</feature>
<feature type="compositionally biased region" description="Basic and acidic residues" evidence="1">
    <location>
        <begin position="553"/>
        <end position="562"/>
    </location>
</feature>
<protein>
    <recommendedName>
        <fullName evidence="5">G-protein coupled receptors family 1 profile domain-containing protein</fullName>
    </recommendedName>
</protein>
<name>A0A267EYP4_9PLAT</name>
<feature type="region of interest" description="Disordered" evidence="1">
    <location>
        <begin position="614"/>
        <end position="710"/>
    </location>
</feature>
<feature type="transmembrane region" description="Helical" evidence="2">
    <location>
        <begin position="490"/>
        <end position="512"/>
    </location>
</feature>
<keyword evidence="2" id="KW-0812">Transmembrane</keyword>